<keyword evidence="15" id="KW-1185">Reference proteome</keyword>
<evidence type="ECO:0000256" key="11">
    <source>
        <dbReference type="RuleBase" id="RU362119"/>
    </source>
</evidence>
<evidence type="ECO:0000256" key="1">
    <source>
        <dbReference type="ARBA" id="ARBA00000527"/>
    </source>
</evidence>
<dbReference type="Proteomes" id="UP000198634">
    <property type="component" value="Unassembled WGS sequence"/>
</dbReference>
<comment type="subcellular location">
    <subcellularLocation>
        <location evidence="4">Cell envelope</location>
    </subcellularLocation>
</comment>
<evidence type="ECO:0000256" key="7">
    <source>
        <dbReference type="ARBA" id="ARBA00022729"/>
    </source>
</evidence>
<dbReference type="Gene3D" id="3.60.21.10">
    <property type="match status" value="1"/>
</dbReference>
<feature type="domain" description="Calcineurin-like phosphoesterase" evidence="12">
    <location>
        <begin position="23"/>
        <end position="263"/>
    </location>
</feature>
<evidence type="ECO:0000256" key="8">
    <source>
        <dbReference type="ARBA" id="ARBA00022741"/>
    </source>
</evidence>
<name>A0A1H9CLY5_9RHOB</name>
<evidence type="ECO:0000256" key="3">
    <source>
        <dbReference type="ARBA" id="ARBA00001968"/>
    </source>
</evidence>
<dbReference type="InterPro" id="IPR029052">
    <property type="entry name" value="Metallo-depent_PP-like"/>
</dbReference>
<dbReference type="GO" id="GO:0000166">
    <property type="term" value="F:nucleotide binding"/>
    <property type="evidence" value="ECO:0007669"/>
    <property type="project" value="UniProtKB-KW"/>
</dbReference>
<comment type="catalytic activity">
    <reaction evidence="2">
        <text>a nucleoside 2',3'-cyclic phosphate + H2O = a nucleoside 3'-phosphate + H(+)</text>
        <dbReference type="Rhea" id="RHEA:19621"/>
        <dbReference type="ChEBI" id="CHEBI:15377"/>
        <dbReference type="ChEBI" id="CHEBI:15378"/>
        <dbReference type="ChEBI" id="CHEBI:66949"/>
        <dbReference type="ChEBI" id="CHEBI:66954"/>
        <dbReference type="EC" id="3.1.4.16"/>
    </reaction>
</comment>
<keyword evidence="9 11" id="KW-0378">Hydrolase</keyword>
<dbReference type="Gene3D" id="3.90.780.10">
    <property type="entry name" value="5'-Nucleotidase, C-terminal domain"/>
    <property type="match status" value="1"/>
</dbReference>
<evidence type="ECO:0000259" key="13">
    <source>
        <dbReference type="Pfam" id="PF02872"/>
    </source>
</evidence>
<gene>
    <name evidence="14" type="ORF">SAMN04488092_103310</name>
</gene>
<dbReference type="AlphaFoldDB" id="A0A1H9CLY5"/>
<dbReference type="GO" id="GO:0046872">
    <property type="term" value="F:metal ion binding"/>
    <property type="evidence" value="ECO:0007669"/>
    <property type="project" value="UniProtKB-KW"/>
</dbReference>
<accession>A0A1H9CLY5</accession>
<dbReference type="PROSITE" id="PS00786">
    <property type="entry name" value="5_NUCLEOTIDASE_2"/>
    <property type="match status" value="1"/>
</dbReference>
<dbReference type="EMBL" id="FOEP01000003">
    <property type="protein sequence ID" value="SEQ02222.1"/>
    <property type="molecule type" value="Genomic_DNA"/>
</dbReference>
<evidence type="ECO:0000313" key="14">
    <source>
        <dbReference type="EMBL" id="SEQ02222.1"/>
    </source>
</evidence>
<organism evidence="14 15">
    <name type="scientific">Thalassovita taeanensis</name>
    <dbReference type="NCBI Taxonomy" id="657014"/>
    <lineage>
        <taxon>Bacteria</taxon>
        <taxon>Pseudomonadati</taxon>
        <taxon>Pseudomonadota</taxon>
        <taxon>Alphaproteobacteria</taxon>
        <taxon>Rhodobacterales</taxon>
        <taxon>Roseobacteraceae</taxon>
        <taxon>Thalassovita</taxon>
    </lineage>
</organism>
<keyword evidence="6" id="KW-0479">Metal-binding</keyword>
<keyword evidence="7" id="KW-0732">Signal</keyword>
<feature type="domain" description="5'-Nucleotidase C-terminal" evidence="13">
    <location>
        <begin position="379"/>
        <end position="556"/>
    </location>
</feature>
<protein>
    <submittedName>
        <fullName evidence="14">2',3'-cyclic-nucleotide 2'-phosphodiesterase / 3'-nucleotidase</fullName>
    </submittedName>
</protein>
<dbReference type="PANTHER" id="PTHR11575:SF6">
    <property type="entry name" value="2',3'-CYCLIC-NUCLEOTIDE 2'-PHOSPHODIESTERASE_3'-NUCLEOTIDASE"/>
    <property type="match status" value="1"/>
</dbReference>
<dbReference type="InterPro" id="IPR036907">
    <property type="entry name" value="5'-Nucleotdase_C_sf"/>
</dbReference>
<sequence length="641" mass="69762">MPRPALHQSQPPFFATAKTQIHLRILQTTDIHVHLLPYDYFADRPNDMMGLSRTASLIETARAEAANTLLLDTGDFLQGNPMGDHFSNVQTATDAPHPMIAAMNALDYDAGTLGNHEFNYGLPFLLGALASAAFPVVLANVARRLGPTPTEDEPLLPPYRIETRQLRDGNGQSRSLNIGLIGFVPPQIEIWDHRHIAGQLGVRDILETARAYVPKMKAEGADIIIALNHSGIGAAQESPHMENAGIPLAAIPGIDVVLCGHQHLTFPGPRFEGIDNVDSRAGTIHGKPAVMAGFWGSHLGVIDLALEQDSTGSWRAHHHATHLRPIYIRNDRDDIVPTTPESPLILRTVQDHHRRTLNHIRKPVGETAQPLHSYFSMVADDPSVQIVAQAQAWRVADLLRGTPHANLPLLSAAAPFKAGGHAGPEHFTDVPAGPLSLRNLADLYLFPNDLRAVRCSGAELAFWLERSVGLFNQMTPGAQDQPLLNSLFPCYNFDVIHGLSYDIDLSRPSRYSIEGALVAPGAQRISRLMWQGRAVDPAQEFIVATNSYRAGGGGGFAGTGPNRIVLDVPQSNREVLQDYVAHTGRIDMPPTPVWHFAPLPDTTATFDSAPRALSHLPNVANRRITAAGRGPGGHARFRLHL</sequence>
<comment type="similarity">
    <text evidence="5 11">Belongs to the 5'-nucleotidase family.</text>
</comment>
<evidence type="ECO:0000256" key="6">
    <source>
        <dbReference type="ARBA" id="ARBA00022723"/>
    </source>
</evidence>
<dbReference type="InterPro" id="IPR041827">
    <property type="entry name" value="CpdB_N"/>
</dbReference>
<dbReference type="PRINTS" id="PR01607">
    <property type="entry name" value="APYRASEFAMLY"/>
</dbReference>
<proteinExistence type="inferred from homology"/>
<dbReference type="InterPro" id="IPR008334">
    <property type="entry name" value="5'-Nucleotdase_C"/>
</dbReference>
<dbReference type="Pfam" id="PF00149">
    <property type="entry name" value="Metallophos"/>
    <property type="match status" value="1"/>
</dbReference>
<dbReference type="NCBIfam" id="NF006938">
    <property type="entry name" value="PRK09420.1"/>
    <property type="match status" value="1"/>
</dbReference>
<dbReference type="RefSeq" id="WP_090269011.1">
    <property type="nucleotide sequence ID" value="NZ_FOEP01000003.1"/>
</dbReference>
<evidence type="ECO:0000256" key="5">
    <source>
        <dbReference type="ARBA" id="ARBA00006654"/>
    </source>
</evidence>
<dbReference type="OrthoDB" id="9803927at2"/>
<keyword evidence="8 11" id="KW-0547">Nucleotide-binding</keyword>
<evidence type="ECO:0000256" key="2">
    <source>
        <dbReference type="ARBA" id="ARBA00001730"/>
    </source>
</evidence>
<comment type="catalytic activity">
    <reaction evidence="1">
        <text>a ribonucleoside 3'-phosphate + H2O = a ribonucleoside + phosphate</text>
        <dbReference type="Rhea" id="RHEA:10144"/>
        <dbReference type="ChEBI" id="CHEBI:13197"/>
        <dbReference type="ChEBI" id="CHEBI:15377"/>
        <dbReference type="ChEBI" id="CHEBI:18254"/>
        <dbReference type="ChEBI" id="CHEBI:43474"/>
        <dbReference type="EC" id="3.1.3.6"/>
    </reaction>
</comment>
<dbReference type="InterPro" id="IPR004843">
    <property type="entry name" value="Calcineurin-like_PHP"/>
</dbReference>
<keyword evidence="10" id="KW-0511">Multifunctional enzyme</keyword>
<dbReference type="Pfam" id="PF02872">
    <property type="entry name" value="5_nucleotid_C"/>
    <property type="match status" value="1"/>
</dbReference>
<evidence type="ECO:0000256" key="9">
    <source>
        <dbReference type="ARBA" id="ARBA00022801"/>
    </source>
</evidence>
<dbReference type="InterPro" id="IPR006146">
    <property type="entry name" value="5'-Nucleotdase_CS"/>
</dbReference>
<dbReference type="GO" id="GO:0008663">
    <property type="term" value="F:2',3'-cyclic-nucleotide 2'-phosphodiesterase activity"/>
    <property type="evidence" value="ECO:0007669"/>
    <property type="project" value="UniProtKB-EC"/>
</dbReference>
<evidence type="ECO:0000256" key="4">
    <source>
        <dbReference type="ARBA" id="ARBA00004196"/>
    </source>
</evidence>
<dbReference type="SUPFAM" id="SSF56300">
    <property type="entry name" value="Metallo-dependent phosphatases"/>
    <property type="match status" value="1"/>
</dbReference>
<dbReference type="GO" id="GO:0008254">
    <property type="term" value="F:3'-nucleotidase activity"/>
    <property type="evidence" value="ECO:0007669"/>
    <property type="project" value="UniProtKB-EC"/>
</dbReference>
<reference evidence="14 15" key="1">
    <citation type="submission" date="2016-10" db="EMBL/GenBank/DDBJ databases">
        <authorList>
            <person name="de Groot N.N."/>
        </authorList>
    </citation>
    <scope>NUCLEOTIDE SEQUENCE [LARGE SCALE GENOMIC DNA]</scope>
    <source>
        <strain evidence="14 15">DSM 22007</strain>
    </source>
</reference>
<evidence type="ECO:0000259" key="12">
    <source>
        <dbReference type="Pfam" id="PF00149"/>
    </source>
</evidence>
<evidence type="ECO:0000256" key="10">
    <source>
        <dbReference type="ARBA" id="ARBA00023268"/>
    </source>
</evidence>
<evidence type="ECO:0000313" key="15">
    <source>
        <dbReference type="Proteomes" id="UP000198634"/>
    </source>
</evidence>
<dbReference type="STRING" id="657014.SAMN04488092_103310"/>
<dbReference type="PANTHER" id="PTHR11575">
    <property type="entry name" value="5'-NUCLEOTIDASE-RELATED"/>
    <property type="match status" value="1"/>
</dbReference>
<dbReference type="CDD" id="cd07410">
    <property type="entry name" value="MPP_CpdB_N"/>
    <property type="match status" value="1"/>
</dbReference>
<dbReference type="InterPro" id="IPR006179">
    <property type="entry name" value="5_nucleotidase/apyrase"/>
</dbReference>
<dbReference type="GO" id="GO:0030288">
    <property type="term" value="C:outer membrane-bounded periplasmic space"/>
    <property type="evidence" value="ECO:0007669"/>
    <property type="project" value="TreeGrafter"/>
</dbReference>
<dbReference type="SUPFAM" id="SSF55816">
    <property type="entry name" value="5'-nucleotidase (syn. UDP-sugar hydrolase), C-terminal domain"/>
    <property type="match status" value="1"/>
</dbReference>
<comment type="cofactor">
    <cofactor evidence="3">
        <name>a divalent metal cation</name>
        <dbReference type="ChEBI" id="CHEBI:60240"/>
    </cofactor>
</comment>
<dbReference type="GO" id="GO:0009166">
    <property type="term" value="P:nucleotide catabolic process"/>
    <property type="evidence" value="ECO:0007669"/>
    <property type="project" value="InterPro"/>
</dbReference>